<feature type="compositionally biased region" description="Polar residues" evidence="1">
    <location>
        <begin position="37"/>
        <end position="53"/>
    </location>
</feature>
<keyword evidence="3" id="KW-1185">Reference proteome</keyword>
<feature type="region of interest" description="Disordered" evidence="1">
    <location>
        <begin position="28"/>
        <end position="53"/>
    </location>
</feature>
<dbReference type="Proteomes" id="UP001596512">
    <property type="component" value="Unassembled WGS sequence"/>
</dbReference>
<protein>
    <submittedName>
        <fullName evidence="2">Uncharacterized protein</fullName>
    </submittedName>
</protein>
<accession>A0ABW2TQQ7</accession>
<gene>
    <name evidence="2" type="ORF">ACFQV2_24375</name>
</gene>
<reference evidence="3" key="1">
    <citation type="journal article" date="2019" name="Int. J. Syst. Evol. Microbiol.">
        <title>The Global Catalogue of Microorganisms (GCM) 10K type strain sequencing project: providing services to taxonomists for standard genome sequencing and annotation.</title>
        <authorList>
            <consortium name="The Broad Institute Genomics Platform"/>
            <consortium name="The Broad Institute Genome Sequencing Center for Infectious Disease"/>
            <person name="Wu L."/>
            <person name="Ma J."/>
        </authorList>
    </citation>
    <scope>NUCLEOTIDE SEQUENCE [LARGE SCALE GENOMIC DNA]</scope>
    <source>
        <strain evidence="3">JCM 17695</strain>
    </source>
</reference>
<evidence type="ECO:0000313" key="3">
    <source>
        <dbReference type="Proteomes" id="UP001596512"/>
    </source>
</evidence>
<dbReference type="EMBL" id="JBHTEY010000004">
    <property type="protein sequence ID" value="MFC7616140.1"/>
    <property type="molecule type" value="Genomic_DNA"/>
</dbReference>
<comment type="caution">
    <text evidence="2">The sequence shown here is derived from an EMBL/GenBank/DDBJ whole genome shotgun (WGS) entry which is preliminary data.</text>
</comment>
<organism evidence="2 3">
    <name type="scientific">Actinokineospora soli</name>
    <dbReference type="NCBI Taxonomy" id="1048753"/>
    <lineage>
        <taxon>Bacteria</taxon>
        <taxon>Bacillati</taxon>
        <taxon>Actinomycetota</taxon>
        <taxon>Actinomycetes</taxon>
        <taxon>Pseudonocardiales</taxon>
        <taxon>Pseudonocardiaceae</taxon>
        <taxon>Actinokineospora</taxon>
    </lineage>
</organism>
<evidence type="ECO:0000313" key="2">
    <source>
        <dbReference type="EMBL" id="MFC7616140.1"/>
    </source>
</evidence>
<proteinExistence type="predicted"/>
<name>A0ABW2TQQ7_9PSEU</name>
<evidence type="ECO:0000256" key="1">
    <source>
        <dbReference type="SAM" id="MobiDB-lite"/>
    </source>
</evidence>
<sequence length="53" mass="5749">MTDYPIPAYDPMADTALTDAERWPALSPAARRGWSGSARTPTHRCTTTRAVTG</sequence>